<sequence>MSEAERRRKISEASRKQWQDPEIRRKRIEGIHAKRNSISESMKANWRDPVFAEQQKKALKASPNPGGRSEKLARWADPERNAEISAKIRAGRGTEEQRRKTREHSKAIWCDPELVKRMTRTTQINIPEGKLLKIIEPLGFRYSGSGKHSLIINGKRPDFWNGNTRVVDLYGCYWHSCPTCFLNKGKNPENVQERQEEFSLYGYESVIIWEHEVEDVEATLSKVLSAFQK</sequence>
<reference evidence="2" key="1">
    <citation type="journal article" date="2015" name="Nature">
        <title>Complex archaea that bridge the gap between prokaryotes and eukaryotes.</title>
        <authorList>
            <person name="Spang A."/>
            <person name="Saw J.H."/>
            <person name="Jorgensen S.L."/>
            <person name="Zaremba-Niedzwiedzka K."/>
            <person name="Martijn J."/>
            <person name="Lind A.E."/>
            <person name="van Eijk R."/>
            <person name="Schleper C."/>
            <person name="Guy L."/>
            <person name="Ettema T.J."/>
        </authorList>
    </citation>
    <scope>NUCLEOTIDE SEQUENCE</scope>
</reference>
<dbReference type="Gene3D" id="3.40.960.10">
    <property type="entry name" value="VSR Endonuclease"/>
    <property type="match status" value="1"/>
</dbReference>
<evidence type="ECO:0000256" key="1">
    <source>
        <dbReference type="SAM" id="MobiDB-lite"/>
    </source>
</evidence>
<name>A0A0F9U5H6_9ZZZZ</name>
<evidence type="ECO:0000313" key="2">
    <source>
        <dbReference type="EMBL" id="KKN86844.1"/>
    </source>
</evidence>
<feature type="compositionally biased region" description="Basic and acidic residues" evidence="1">
    <location>
        <begin position="1"/>
        <end position="32"/>
    </location>
</feature>
<organism evidence="2">
    <name type="scientific">marine sediment metagenome</name>
    <dbReference type="NCBI Taxonomy" id="412755"/>
    <lineage>
        <taxon>unclassified sequences</taxon>
        <taxon>metagenomes</taxon>
        <taxon>ecological metagenomes</taxon>
    </lineage>
</organism>
<protein>
    <submittedName>
        <fullName evidence="2">Uncharacterized protein</fullName>
    </submittedName>
</protein>
<dbReference type="InterPro" id="IPR011335">
    <property type="entry name" value="Restrct_endonuc-II-like"/>
</dbReference>
<dbReference type="EMBL" id="LAZR01000143">
    <property type="protein sequence ID" value="KKN86844.1"/>
    <property type="molecule type" value="Genomic_DNA"/>
</dbReference>
<proteinExistence type="predicted"/>
<accession>A0A0F9U5H6</accession>
<dbReference type="SUPFAM" id="SSF52980">
    <property type="entry name" value="Restriction endonuclease-like"/>
    <property type="match status" value="1"/>
</dbReference>
<gene>
    <name evidence="2" type="ORF">LCGC14_0264030</name>
</gene>
<feature type="region of interest" description="Disordered" evidence="1">
    <location>
        <begin position="1"/>
        <end position="72"/>
    </location>
</feature>
<comment type="caution">
    <text evidence="2">The sequence shown here is derived from an EMBL/GenBank/DDBJ whole genome shotgun (WGS) entry which is preliminary data.</text>
</comment>
<dbReference type="AlphaFoldDB" id="A0A0F9U5H6"/>